<dbReference type="SMART" id="SM00220">
    <property type="entry name" value="S_TKc"/>
    <property type="match status" value="1"/>
</dbReference>
<dbReference type="InterPro" id="IPR000719">
    <property type="entry name" value="Prot_kinase_dom"/>
</dbReference>
<dbReference type="InterPro" id="IPR000253">
    <property type="entry name" value="FHA_dom"/>
</dbReference>
<evidence type="ECO:0000313" key="10">
    <source>
        <dbReference type="Proteomes" id="UP001385951"/>
    </source>
</evidence>
<dbReference type="GO" id="GO:0004674">
    <property type="term" value="F:protein serine/threonine kinase activity"/>
    <property type="evidence" value="ECO:0007669"/>
    <property type="project" value="UniProtKB-KW"/>
</dbReference>
<keyword evidence="5" id="KW-0808">Transferase</keyword>
<dbReference type="SUPFAM" id="SSF49879">
    <property type="entry name" value="SMAD/FHA domain"/>
    <property type="match status" value="1"/>
</dbReference>
<comment type="similarity">
    <text evidence="1">Belongs to the protein kinase superfamily. CAMK Ser/Thr protein kinase family. CHEK2 subfamily.</text>
</comment>
<dbReference type="Pfam" id="PF00498">
    <property type="entry name" value="FHA"/>
    <property type="match status" value="1"/>
</dbReference>
<dbReference type="Proteomes" id="UP001385951">
    <property type="component" value="Unassembled WGS sequence"/>
</dbReference>
<evidence type="ECO:0000259" key="7">
    <source>
        <dbReference type="PROSITE" id="PS50011"/>
    </source>
</evidence>
<feature type="binding site" evidence="4">
    <location>
        <position position="166"/>
    </location>
    <ligand>
        <name>ATP</name>
        <dbReference type="ChEBI" id="CHEBI:30616"/>
    </ligand>
</feature>
<dbReference type="PROSITE" id="PS00108">
    <property type="entry name" value="PROTEIN_KINASE_ST"/>
    <property type="match status" value="1"/>
</dbReference>
<dbReference type="InterPro" id="IPR011009">
    <property type="entry name" value="Kinase-like_dom_sf"/>
</dbReference>
<sequence>MPTSVTIRPLPRLTMPLVGKLTSTDDSLVKFEVPLALQTLYTLGRDPNRCNVIFECDFVSGIHLGIQSTLSASGFDVSVFDHGSSNGTFVDSHAIAAHTSRQLVHGAMITIGNGGSQGIIEGKFTQFAVGSFDSLYDCGKELGRGGFGEVYACRKRAVGKQYAAKKITINNASLIGEDVYVERECEISTSYRHDYLVAVYEILKEPTAIYMIMEKAEYGNLQTFIQDNKTVSEPLTKAMAKDATDALKFLHSKGIAHRDIKPCNILIFSLNPFITKIGDFGLAKPVSTDMTMVGTPPFMAPEIRYGKAPYGFPVDSWGLGCVIFNMLAGTRPFEDRHDEVPQKDRWRPRYNLLPKEVSPQAKQVIAGLLIVDPGQRMTLRDLGRSPWLKYTRRLAKK</sequence>
<dbReference type="PROSITE" id="PS50006">
    <property type="entry name" value="FHA_DOMAIN"/>
    <property type="match status" value="1"/>
</dbReference>
<protein>
    <recommendedName>
        <fullName evidence="11">Kinase-like protein</fullName>
    </recommendedName>
</protein>
<keyword evidence="5" id="KW-0418">Kinase</keyword>
<evidence type="ECO:0000256" key="4">
    <source>
        <dbReference type="PROSITE-ProRule" id="PRU10141"/>
    </source>
</evidence>
<evidence type="ECO:0000256" key="1">
    <source>
        <dbReference type="ARBA" id="ARBA00005575"/>
    </source>
</evidence>
<keyword evidence="3 4" id="KW-0067">ATP-binding</keyword>
<dbReference type="Pfam" id="PF00069">
    <property type="entry name" value="Pkinase"/>
    <property type="match status" value="1"/>
</dbReference>
<dbReference type="PROSITE" id="PS50011">
    <property type="entry name" value="PROTEIN_KINASE_DOM"/>
    <property type="match status" value="1"/>
</dbReference>
<dbReference type="Gene3D" id="1.10.510.10">
    <property type="entry name" value="Transferase(Phosphotransferase) domain 1"/>
    <property type="match status" value="1"/>
</dbReference>
<evidence type="ECO:0000256" key="2">
    <source>
        <dbReference type="ARBA" id="ARBA00022741"/>
    </source>
</evidence>
<dbReference type="GO" id="GO:0005524">
    <property type="term" value="F:ATP binding"/>
    <property type="evidence" value="ECO:0007669"/>
    <property type="project" value="UniProtKB-UniRule"/>
</dbReference>
<dbReference type="PANTHER" id="PTHR24347">
    <property type="entry name" value="SERINE/THREONINE-PROTEIN KINASE"/>
    <property type="match status" value="1"/>
</dbReference>
<feature type="domain" description="Protein kinase" evidence="7">
    <location>
        <begin position="136"/>
        <end position="388"/>
    </location>
</feature>
<dbReference type="InterPro" id="IPR008984">
    <property type="entry name" value="SMAD_FHA_dom_sf"/>
</dbReference>
<keyword evidence="5" id="KW-0723">Serine/threonine-protein kinase</keyword>
<dbReference type="AlphaFoldDB" id="A0AAW0FGS8"/>
<proteinExistence type="inferred from homology"/>
<keyword evidence="2 4" id="KW-0547">Nucleotide-binding</keyword>
<organism evidence="8 10">
    <name type="scientific">Cerrena zonata</name>
    <dbReference type="NCBI Taxonomy" id="2478898"/>
    <lineage>
        <taxon>Eukaryota</taxon>
        <taxon>Fungi</taxon>
        <taxon>Dikarya</taxon>
        <taxon>Basidiomycota</taxon>
        <taxon>Agaricomycotina</taxon>
        <taxon>Agaricomycetes</taxon>
        <taxon>Polyporales</taxon>
        <taxon>Cerrenaceae</taxon>
        <taxon>Cerrena</taxon>
    </lineage>
</organism>
<dbReference type="CDD" id="cd00060">
    <property type="entry name" value="FHA"/>
    <property type="match status" value="1"/>
</dbReference>
<keyword evidence="10" id="KW-1185">Reference proteome</keyword>
<name>A0AAW0FGS8_9APHY</name>
<evidence type="ECO:0000256" key="5">
    <source>
        <dbReference type="RuleBase" id="RU000304"/>
    </source>
</evidence>
<comment type="caution">
    <text evidence="8">The sequence shown here is derived from an EMBL/GenBank/DDBJ whole genome shotgun (WGS) entry which is preliminary data.</text>
</comment>
<feature type="domain" description="FHA" evidence="6">
    <location>
        <begin position="41"/>
        <end position="95"/>
    </location>
</feature>
<accession>A0AAW0FGS8</accession>
<evidence type="ECO:0000313" key="9">
    <source>
        <dbReference type="EMBL" id="KAK7678510.1"/>
    </source>
</evidence>
<dbReference type="EMBL" id="JASBNA010000071">
    <property type="protein sequence ID" value="KAK7678497.1"/>
    <property type="molecule type" value="Genomic_DNA"/>
</dbReference>
<dbReference type="InterPro" id="IPR017441">
    <property type="entry name" value="Protein_kinase_ATP_BS"/>
</dbReference>
<evidence type="ECO:0000256" key="3">
    <source>
        <dbReference type="ARBA" id="ARBA00022840"/>
    </source>
</evidence>
<dbReference type="SMART" id="SM00240">
    <property type="entry name" value="FHA"/>
    <property type="match status" value="1"/>
</dbReference>
<dbReference type="InterPro" id="IPR008271">
    <property type="entry name" value="Ser/Thr_kinase_AS"/>
</dbReference>
<evidence type="ECO:0008006" key="11">
    <source>
        <dbReference type="Google" id="ProtNLM"/>
    </source>
</evidence>
<evidence type="ECO:0000313" key="8">
    <source>
        <dbReference type="EMBL" id="KAK7678497.1"/>
    </source>
</evidence>
<dbReference type="SUPFAM" id="SSF56112">
    <property type="entry name" value="Protein kinase-like (PK-like)"/>
    <property type="match status" value="1"/>
</dbReference>
<dbReference type="EMBL" id="JASBNA010000071">
    <property type="protein sequence ID" value="KAK7678510.1"/>
    <property type="molecule type" value="Genomic_DNA"/>
</dbReference>
<dbReference type="PROSITE" id="PS00107">
    <property type="entry name" value="PROTEIN_KINASE_ATP"/>
    <property type="match status" value="1"/>
</dbReference>
<dbReference type="Gene3D" id="2.60.200.20">
    <property type="match status" value="1"/>
</dbReference>
<gene>
    <name evidence="8" type="ORF">QCA50_018558</name>
    <name evidence="9" type="ORF">QCA50_018571</name>
</gene>
<evidence type="ECO:0000259" key="6">
    <source>
        <dbReference type="PROSITE" id="PS50006"/>
    </source>
</evidence>
<reference evidence="8 10" key="1">
    <citation type="submission" date="2022-09" db="EMBL/GenBank/DDBJ databases">
        <authorList>
            <person name="Palmer J.M."/>
        </authorList>
    </citation>
    <scope>NUCLEOTIDE SEQUENCE [LARGE SCALE GENOMIC DNA]</scope>
    <source>
        <strain evidence="8 10">DSM 7382</strain>
    </source>
</reference>